<dbReference type="GO" id="GO:0015035">
    <property type="term" value="F:protein-disulfide reductase activity"/>
    <property type="evidence" value="ECO:0007669"/>
    <property type="project" value="EnsemblFungi"/>
</dbReference>
<dbReference type="PANTHER" id="PTHR28048:SF1">
    <property type="entry name" value="ACR195WP"/>
    <property type="match status" value="1"/>
</dbReference>
<dbReference type="GO" id="GO:0051131">
    <property type="term" value="P:chaperone-mediated protein complex assembly"/>
    <property type="evidence" value="ECO:0007669"/>
    <property type="project" value="EnsemblFungi"/>
</dbReference>
<name>I2H5X3_HENB6</name>
<dbReference type="AlphaFoldDB" id="I2H5X3"/>
<reference evidence="1 2" key="1">
    <citation type="journal article" date="2011" name="Proc. Natl. Acad. Sci. U.S.A.">
        <title>Evolutionary erosion of yeast sex chromosomes by mating-type switching accidents.</title>
        <authorList>
            <person name="Gordon J.L."/>
            <person name="Armisen D."/>
            <person name="Proux-Wera E."/>
            <person name="Oheigeartaigh S.S."/>
            <person name="Byrne K.P."/>
            <person name="Wolfe K.H."/>
        </authorList>
    </citation>
    <scope>NUCLEOTIDE SEQUENCE [LARGE SCALE GENOMIC DNA]</scope>
    <source>
        <strain evidence="2">ATCC 34711 / CBS 6284 / DSM 70876 / NBRC 10599 / NRRL Y-10934 / UCD 77-7</strain>
    </source>
</reference>
<dbReference type="PANTHER" id="PTHR28048">
    <property type="entry name" value="ACR195WP"/>
    <property type="match status" value="1"/>
</dbReference>
<evidence type="ECO:0000313" key="1">
    <source>
        <dbReference type="EMBL" id="CCH61775.1"/>
    </source>
</evidence>
<dbReference type="GO" id="GO:0006457">
    <property type="term" value="P:protein folding"/>
    <property type="evidence" value="ECO:0007669"/>
    <property type="project" value="EnsemblFungi"/>
</dbReference>
<dbReference type="GO" id="GO:0005777">
    <property type="term" value="C:peroxisome"/>
    <property type="evidence" value="ECO:0007669"/>
    <property type="project" value="EnsemblFungi"/>
</dbReference>
<evidence type="ECO:0008006" key="3">
    <source>
        <dbReference type="Google" id="ProtNLM"/>
    </source>
</evidence>
<dbReference type="eggNOG" id="ENOG502S2HK">
    <property type="taxonomic scope" value="Eukaryota"/>
</dbReference>
<dbReference type="EMBL" id="HE806321">
    <property type="protein sequence ID" value="CCH61775.1"/>
    <property type="molecule type" value="Genomic_DNA"/>
</dbReference>
<keyword evidence="2" id="KW-1185">Reference proteome</keyword>
<organism evidence="1 2">
    <name type="scientific">Henningerozyma blattae (strain ATCC 34711 / CBS 6284 / DSM 70876 / NBRC 10599 / NRRL Y-10934 / UCD 77-7)</name>
    <name type="common">Yeast</name>
    <name type="synonym">Tetrapisispora blattae</name>
    <dbReference type="NCBI Taxonomy" id="1071380"/>
    <lineage>
        <taxon>Eukaryota</taxon>
        <taxon>Fungi</taxon>
        <taxon>Dikarya</taxon>
        <taxon>Ascomycota</taxon>
        <taxon>Saccharomycotina</taxon>
        <taxon>Saccharomycetes</taxon>
        <taxon>Saccharomycetales</taxon>
        <taxon>Saccharomycetaceae</taxon>
        <taxon>Henningerozyma</taxon>
    </lineage>
</organism>
<dbReference type="GO" id="GO:0005743">
    <property type="term" value="C:mitochondrial inner membrane"/>
    <property type="evidence" value="ECO:0007669"/>
    <property type="project" value="EnsemblFungi"/>
</dbReference>
<dbReference type="OMA" id="EGWLWNK"/>
<dbReference type="OrthoDB" id="4083608at2759"/>
<dbReference type="GeneID" id="14496884"/>
<accession>I2H5X3</accession>
<dbReference type="HOGENOM" id="CLU_148825_0_0_1"/>
<protein>
    <recommendedName>
        <fullName evidence="3">DUF4536 domain-containing protein</fullName>
    </recommendedName>
</protein>
<dbReference type="InParanoid" id="I2H5X3"/>
<proteinExistence type="predicted"/>
<dbReference type="Proteomes" id="UP000002866">
    <property type="component" value="Chromosome 6"/>
</dbReference>
<gene>
    <name evidence="1" type="primary">TBLA0F02340</name>
    <name evidence="1" type="ORF">TBLA_0F02340</name>
</gene>
<dbReference type="KEGG" id="tbl:TBLA_0F02340"/>
<dbReference type="InterPro" id="IPR053092">
    <property type="entry name" value="Mitochondrial_unc_protein"/>
</dbReference>
<sequence length="111" mass="12718">MSNILNVFNPPPERDLEKTATMDCVPCQIMATMFSIGFGSYLASGRATKYGKKEQAKGVTLQEFEKRNPKWWRSSLRGFGAGLIMFGLIRGSEGWLWNPRKEYKKLDYTNE</sequence>
<dbReference type="FunCoup" id="I2H5X3">
    <property type="interactions" value="26"/>
</dbReference>
<dbReference type="RefSeq" id="XP_004181294.1">
    <property type="nucleotide sequence ID" value="XM_004181246.1"/>
</dbReference>
<evidence type="ECO:0000313" key="2">
    <source>
        <dbReference type="Proteomes" id="UP000002866"/>
    </source>
</evidence>